<reference evidence="3 4" key="1">
    <citation type="journal article" date="2016" name="Nat. Commun.">
        <title>Thousands of microbial genomes shed light on interconnected biogeochemical processes in an aquifer system.</title>
        <authorList>
            <person name="Anantharaman K."/>
            <person name="Brown C.T."/>
            <person name="Hug L.A."/>
            <person name="Sharon I."/>
            <person name="Castelle C.J."/>
            <person name="Probst A.J."/>
            <person name="Thomas B.C."/>
            <person name="Singh A."/>
            <person name="Wilkins M.J."/>
            <person name="Karaoz U."/>
            <person name="Brodie E.L."/>
            <person name="Williams K.H."/>
            <person name="Hubbard S.S."/>
            <person name="Banfield J.F."/>
        </authorList>
    </citation>
    <scope>NUCLEOTIDE SEQUENCE [LARGE SCALE GENOMIC DNA]</scope>
</reference>
<dbReference type="Pfam" id="PF01145">
    <property type="entry name" value="Band_7"/>
    <property type="match status" value="1"/>
</dbReference>
<dbReference type="Gene3D" id="3.30.479.30">
    <property type="entry name" value="Band 7 domain"/>
    <property type="match status" value="1"/>
</dbReference>
<feature type="transmembrane region" description="Helical" evidence="1">
    <location>
        <begin position="7"/>
        <end position="28"/>
    </location>
</feature>
<evidence type="ECO:0000313" key="3">
    <source>
        <dbReference type="EMBL" id="OGZ33068.1"/>
    </source>
</evidence>
<keyword evidence="1" id="KW-0812">Transmembrane</keyword>
<evidence type="ECO:0000256" key="1">
    <source>
        <dbReference type="SAM" id="Phobius"/>
    </source>
</evidence>
<dbReference type="InterPro" id="IPR036013">
    <property type="entry name" value="Band_7/SPFH_dom_sf"/>
</dbReference>
<dbReference type="STRING" id="1801990.A2V69_03970"/>
<name>A0A1G2F657_9BACT</name>
<accession>A0A1G2F657</accession>
<dbReference type="EMBL" id="MHMT01000006">
    <property type="protein sequence ID" value="OGZ33068.1"/>
    <property type="molecule type" value="Genomic_DNA"/>
</dbReference>
<feature type="domain" description="Band 7" evidence="2">
    <location>
        <begin position="308"/>
        <end position="521"/>
    </location>
</feature>
<protein>
    <recommendedName>
        <fullName evidence="2">Band 7 domain-containing protein</fullName>
    </recommendedName>
</protein>
<dbReference type="SUPFAM" id="SSF117892">
    <property type="entry name" value="Band 7/SPFH domain"/>
    <property type="match status" value="1"/>
</dbReference>
<sequence>MFLGLSIGQMILIFIGIIILFGVIAPSIRNIGPTEVGLVMRRFGKKLPGENPIAFKNEAGYEAKMLMPGFRFKLWLLYNVTRHPWVQVPPGEIGIAIAQIGEQLPQGAKSAIYKSAFGNFVDLEAFIRNGGQKGIQRKVLGPGTLVPIHPIGFLVITRQRVYGAPIDAQFRGKGQLTFQNFGLTEEQLKVFVLKPEQIQVGEHSKTVVRDVIGIVTVLEGNPLPPGDIASRLGAFVDIAEMEKKTDTHDMELIEQLLGSKNNLHNNYQDFQAFLDNDGRIGLQHDPLLYGSYTLNPFLIKVERAPMLVVEQGEVAVIKAYVGLSSEDTSGTEFKFGSLVRPGHRGIWREPLRTGKYAINPNIYQYEIVPTSILNLNWADATSTAHKLDANLKQIDAKSREGFVFKIDLQVQIHVPDTQAPKVISMVGTMLNLVNEVLQAAVGNHFRDKLQSMPAIVFIETRQQVQEEAMKHISEKLADYHVETRGVYIQDVILPEQLVKVLTSREIANQEIQTYQKQQEAEVKRIDMEKAKGIADKQAELAGSEVGIIIMKNKAEARKVEGDGEASYLTSVGTARGVEVRAVGMANAEAYQKQVDALGAVPTAIVNAIKALAEKGIKIMPDVLVAGGGGSLEGLAATFIKKFSQISPEKPASQEKETLSKKVL</sequence>
<organism evidence="3 4">
    <name type="scientific">Candidatus Portnoybacteria bacterium RBG_13_40_8</name>
    <dbReference type="NCBI Taxonomy" id="1801990"/>
    <lineage>
        <taxon>Bacteria</taxon>
        <taxon>Candidatus Portnoyibacteriota</taxon>
    </lineage>
</organism>
<gene>
    <name evidence="3" type="ORF">A2V69_03970</name>
</gene>
<proteinExistence type="predicted"/>
<keyword evidence="1" id="KW-0472">Membrane</keyword>
<keyword evidence="1" id="KW-1133">Transmembrane helix</keyword>
<evidence type="ECO:0000259" key="2">
    <source>
        <dbReference type="Pfam" id="PF01145"/>
    </source>
</evidence>
<dbReference type="Proteomes" id="UP000177810">
    <property type="component" value="Unassembled WGS sequence"/>
</dbReference>
<dbReference type="AlphaFoldDB" id="A0A1G2F657"/>
<evidence type="ECO:0000313" key="4">
    <source>
        <dbReference type="Proteomes" id="UP000177810"/>
    </source>
</evidence>
<dbReference type="InterPro" id="IPR001107">
    <property type="entry name" value="Band_7"/>
</dbReference>
<comment type="caution">
    <text evidence="3">The sequence shown here is derived from an EMBL/GenBank/DDBJ whole genome shotgun (WGS) entry which is preliminary data.</text>
</comment>